<feature type="region of interest" description="Disordered" evidence="1">
    <location>
        <begin position="250"/>
        <end position="270"/>
    </location>
</feature>
<dbReference type="AlphaFoldDB" id="A0A316Z3D7"/>
<gene>
    <name evidence="2" type="ORF">FA09DRAFT_326504</name>
</gene>
<feature type="region of interest" description="Disordered" evidence="1">
    <location>
        <begin position="481"/>
        <end position="504"/>
    </location>
</feature>
<keyword evidence="3" id="KW-1185">Reference proteome</keyword>
<feature type="compositionally biased region" description="Low complexity" evidence="1">
    <location>
        <begin position="441"/>
        <end position="450"/>
    </location>
</feature>
<feature type="region of interest" description="Disordered" evidence="1">
    <location>
        <begin position="1"/>
        <end position="29"/>
    </location>
</feature>
<proteinExistence type="predicted"/>
<evidence type="ECO:0000313" key="2">
    <source>
        <dbReference type="EMBL" id="PWN95896.1"/>
    </source>
</evidence>
<dbReference type="RefSeq" id="XP_025596175.1">
    <property type="nucleotide sequence ID" value="XM_025741217.1"/>
</dbReference>
<protein>
    <submittedName>
        <fullName evidence="2">Uncharacterized protein</fullName>
    </submittedName>
</protein>
<name>A0A316Z3D7_9BASI</name>
<dbReference type="GeneID" id="37268761"/>
<accession>A0A316Z3D7</accession>
<feature type="region of interest" description="Disordered" evidence="1">
    <location>
        <begin position="123"/>
        <end position="219"/>
    </location>
</feature>
<sequence>MPEQLPLRRTRTPRRPPLPESFRSCGNSLDLGRHSTSLARVVTASPPQPLLPRSASLDLAHVPVRIPVLRRARKMPAMPIFDEPMPMAESSRSAVSAASSSSSSSSKPFAGFRRAAGLLRKQRSEASFGNSENRGASSSSRSSGSTRSSPFDDAEPAPVAPTTSMFESWEEGDEATPKGPGRILKRSPRKNENNDLRRGFFGSGAGRGSGRQRSESVGDRARVKGSVLLGLNSNQVMGRNLEAAIDQAGGLQPAAPSMPTPRASRTAQASPWSSQLAAPFPDVAASSSVYSQHHGAGGVPRIGSTDSLELLALDFPPPPPVSAPVRPQLRGSSSVGALRKNYRMAGGVGTGRTSLEIMADTISPSPLPLRTRRGVDPLSISLAQVAAGGSSRRRTTVRSPHGVHSPPPCPPPSTPLPEVPLTPAFEYASFSARSSALQSPAAHSRTASGSSGAGGETKDSRSRASTQTAISDYGDSELSYGCDSATSSGSSPFTPLTPLDRGGLDLASEEATPSKTTALSALDFDLQSPVLFSLSNALALDAPRCVPAVVAATPEDDDAVYGYAM</sequence>
<feature type="compositionally biased region" description="Pro residues" evidence="1">
    <location>
        <begin position="405"/>
        <end position="420"/>
    </location>
</feature>
<organism evidence="2 3">
    <name type="scientific">Tilletiopsis washingtonensis</name>
    <dbReference type="NCBI Taxonomy" id="58919"/>
    <lineage>
        <taxon>Eukaryota</taxon>
        <taxon>Fungi</taxon>
        <taxon>Dikarya</taxon>
        <taxon>Basidiomycota</taxon>
        <taxon>Ustilaginomycotina</taxon>
        <taxon>Exobasidiomycetes</taxon>
        <taxon>Entylomatales</taxon>
        <taxon>Entylomatales incertae sedis</taxon>
        <taxon>Tilletiopsis</taxon>
    </lineage>
</organism>
<evidence type="ECO:0000313" key="3">
    <source>
        <dbReference type="Proteomes" id="UP000245946"/>
    </source>
</evidence>
<feature type="compositionally biased region" description="Basic and acidic residues" evidence="1">
    <location>
        <begin position="189"/>
        <end position="198"/>
    </location>
</feature>
<reference evidence="2 3" key="1">
    <citation type="journal article" date="2018" name="Mol. Biol. Evol.">
        <title>Broad Genomic Sampling Reveals a Smut Pathogenic Ancestry of the Fungal Clade Ustilaginomycotina.</title>
        <authorList>
            <person name="Kijpornyongpan T."/>
            <person name="Mondo S.J."/>
            <person name="Barry K."/>
            <person name="Sandor L."/>
            <person name="Lee J."/>
            <person name="Lipzen A."/>
            <person name="Pangilinan J."/>
            <person name="LaButti K."/>
            <person name="Hainaut M."/>
            <person name="Henrissat B."/>
            <person name="Grigoriev I.V."/>
            <person name="Spatafora J.W."/>
            <person name="Aime M.C."/>
        </authorList>
    </citation>
    <scope>NUCLEOTIDE SEQUENCE [LARGE SCALE GENOMIC DNA]</scope>
    <source>
        <strain evidence="2 3">MCA 4186</strain>
    </source>
</reference>
<feature type="compositionally biased region" description="Low complexity" evidence="1">
    <location>
        <begin position="129"/>
        <end position="149"/>
    </location>
</feature>
<evidence type="ECO:0000256" key="1">
    <source>
        <dbReference type="SAM" id="MobiDB-lite"/>
    </source>
</evidence>
<dbReference type="EMBL" id="KZ819302">
    <property type="protein sequence ID" value="PWN95896.1"/>
    <property type="molecule type" value="Genomic_DNA"/>
</dbReference>
<feature type="region of interest" description="Disordered" evidence="1">
    <location>
        <begin position="436"/>
        <end position="468"/>
    </location>
</feature>
<dbReference type="Proteomes" id="UP000245946">
    <property type="component" value="Unassembled WGS sequence"/>
</dbReference>
<feature type="compositionally biased region" description="Polar residues" evidence="1">
    <location>
        <begin position="484"/>
        <end position="494"/>
    </location>
</feature>
<feature type="region of interest" description="Disordered" evidence="1">
    <location>
        <begin position="384"/>
        <end position="420"/>
    </location>
</feature>